<evidence type="ECO:0000259" key="11">
    <source>
        <dbReference type="Pfam" id="PF00588"/>
    </source>
</evidence>
<keyword evidence="3" id="KW-0949">S-adenosyl-L-methionine</keyword>
<dbReference type="InterPro" id="IPR029028">
    <property type="entry name" value="Alpha/beta_knot_MTases"/>
</dbReference>
<organism evidence="13 14">
    <name type="scientific">Choanephora cucurbitarum</name>
    <dbReference type="NCBI Taxonomy" id="101091"/>
    <lineage>
        <taxon>Eukaryota</taxon>
        <taxon>Fungi</taxon>
        <taxon>Fungi incertae sedis</taxon>
        <taxon>Mucoromycota</taxon>
        <taxon>Mucoromycotina</taxon>
        <taxon>Mucoromycetes</taxon>
        <taxon>Mucorales</taxon>
        <taxon>Mucorineae</taxon>
        <taxon>Choanephoraceae</taxon>
        <taxon>Choanephoroideae</taxon>
        <taxon>Choanephora</taxon>
    </lineage>
</organism>
<comment type="function">
    <text evidence="7">S-adenosyl-L-methionine-dependent 2'-O-ribose methyltransferase that catalyzes the formation of 2'-O-methylguanosine at position 18 (Gm18) in a subset of tRNA. Selectively mediates Gm18 methylation of tRNAGln-TTG/CTG and tRNASer-TGA/GCT. Gm18 modification can enhance the stability of modified tRNAs.</text>
</comment>
<dbReference type="InterPro" id="IPR001537">
    <property type="entry name" value="SpoU_MeTrfase"/>
</dbReference>
<dbReference type="Pfam" id="PF00588">
    <property type="entry name" value="SpoU_methylase"/>
    <property type="match status" value="1"/>
</dbReference>
<dbReference type="CDD" id="cd18091">
    <property type="entry name" value="SpoU-like_TRM3-like"/>
    <property type="match status" value="1"/>
</dbReference>
<dbReference type="InterPro" id="IPR056921">
    <property type="entry name" value="TARBP1_dom"/>
</dbReference>
<reference evidence="13 14" key="1">
    <citation type="submission" date="2016-03" db="EMBL/GenBank/DDBJ databases">
        <title>Choanephora cucurbitarum.</title>
        <authorList>
            <person name="Min B."/>
            <person name="Park H."/>
            <person name="Park J.-H."/>
            <person name="Shin H.-D."/>
            <person name="Choi I.-G."/>
        </authorList>
    </citation>
    <scope>NUCLEOTIDE SEQUENCE [LARGE SCALE GENOMIC DNA]</scope>
    <source>
        <strain evidence="13 14">KUS-F28377</strain>
    </source>
</reference>
<keyword evidence="5" id="KW-0007">Acetylation</keyword>
<evidence type="ECO:0000256" key="8">
    <source>
        <dbReference type="ARBA" id="ARBA00093594"/>
    </source>
</evidence>
<dbReference type="GO" id="GO:0030488">
    <property type="term" value="P:tRNA methylation"/>
    <property type="evidence" value="ECO:0007669"/>
    <property type="project" value="InterPro"/>
</dbReference>
<sequence length="1585" mass="183443">MDFASTPFQDLLIQNAGQDQLLGFLKQLDEQYRSATDETSRLGTLQIVLPMLKAHLLHLNNAEAEDACLEEYLKPWIILAMTQDASVSVESIQLLIKSTAWMMARSMVSQHGKFGQQMLLLLLQQLILAMELEPDFVDLKPLSLVEFNLKDDKHADLWDQLKQPSDQNAASTTTLHLDYCLAILNQFVRDLNEHEEFKGLEQEGDELGVWMHTIFTIAVAMIPCTDVGMRNKLGHDLLPNLLRWQSKLPWTHQVKWCTMLWDRTLEIYALPATNLLRLEIYGLIARFFDSYFGIDHTGQIRHDLRFDVNFFRILQSGLQSTDSLARKYSTYILKRIIDFTEKNPDLSNQPWTPFFSWDHTQSQQYLEHWDDWFLLYDIMHESVIHLVEPVLPRFETLIRADLLDASWWILLFYRGFQNDVASVKKGLLEFIFSRQQPDVLQKMGVQHMFIFGALFKTLDVASLFQVPTQGTFVSPFGEHFKSFLVHVIESFDQEQDKISFLCQLMHHLSHVVSSYVPILYSMEALTEITEVRAWGPDELKSLRVLVDRHRNFNIPATKQFLRKLGIMAIIRLANTSILSFSDVAKTISSLVNEYPVKPDAKEFKLLHYWLENKVSKDMSLDSILHGLRDRIKTYILDLDSEDIPEAVLRTQANVLARISVFVASNSEGQLVSSNLTELFDLLTQQLSTSTVDDVMFSRLLTLLNALWENFEVTFESKATMAELIGLDHSHLSAILDRIDKYYLNVGEDNVVDEDLVHLYLSLTKRILLGKMALESKQREQLIYQYYGKCIEFMKYRNHSGDANHEMSKPAYLTLLSTLYIAAKQFDYFELDCDDMLVSLVYQLQMKRTQEALRERTWGDSLSTFIRCKWECIENIVRYTSEVQSRQLDKPLFDPIALYDEAIDQLESSSEMCGEAIIHSFGPLLALPWEKTPEMVTNCIDYATALMKENAAQSKTYPLLMRAFIDVLFQPQLLSIPELNEGKESPVKKALHMVLQVGELKPYIVAQATKLLHDYWSQFTPETDQSMLQYASEIAQLAVFGPLRDREDQKLEAAFATKLASATDINEAEGTAQSVFSQNDYLVRVYINDLLLRFDLNNKTHIVLANELMDHLFRIVNEEILYEFMYMSTIEHRLKLRVCCSIMLIIDFATEDRLDHYFEQYFELMRKETVTSVRCYVEWALVRLLARYPRHLPTFYQRLTDSSHKPNFVISLLTVTFTLCDILPDAHAKPYFEDIFKQLMPWLITNHFTIRLFSFCAWQRNYKACLRRGFGKGIEDDKYIQSMNAFMDSYVDCIKYWDKLQQQFYMTKFDPVADYNIEFIFRQMLAEFDVIENERIGSKSFIRVNPSPVERCPFDNPARRSVYTSADPSELIATQDETKQNQTGEEDNLAEDVFQKKIMPWEMMLETDMDLTKNIVQQKRKRNDLIVVASLIDRLPNLAGLCRTCEIFNASTLVVPSLKIKEDIGFTTVSVASEKWMPMTEVTEADLPAFLQQKKDEGYTLCGLEQTTTSATLGTYQFPEKCVLLLGKERQGVPAALLQMLDVTIEIPQYGITRSLNVHVSGAICIYEYTKQMQWRQQASITTTLS</sequence>
<evidence type="ECO:0000256" key="7">
    <source>
        <dbReference type="ARBA" id="ARBA00093361"/>
    </source>
</evidence>
<keyword evidence="14" id="KW-1185">Reference proteome</keyword>
<dbReference type="SUPFAM" id="SSF48371">
    <property type="entry name" value="ARM repeat"/>
    <property type="match status" value="1"/>
</dbReference>
<name>A0A1C7NSF6_9FUNG</name>
<dbReference type="Gene3D" id="3.40.1280.10">
    <property type="match status" value="1"/>
</dbReference>
<evidence type="ECO:0000256" key="3">
    <source>
        <dbReference type="ARBA" id="ARBA00022691"/>
    </source>
</evidence>
<dbReference type="FunFam" id="3.40.1280.10:FF:000010">
    <property type="entry name" value="probable methyltransferase TARBP1"/>
    <property type="match status" value="1"/>
</dbReference>
<dbReference type="GO" id="GO:0141100">
    <property type="term" value="F:tRNA (guanine(18)-2'-O)-methyltransferase activity"/>
    <property type="evidence" value="ECO:0007669"/>
    <property type="project" value="UniProtKB-EC"/>
</dbReference>
<dbReference type="STRING" id="101091.A0A1C7NSF6"/>
<dbReference type="OrthoDB" id="241340at2759"/>
<evidence type="ECO:0000256" key="4">
    <source>
        <dbReference type="ARBA" id="ARBA00022884"/>
    </source>
</evidence>
<comment type="catalytic activity">
    <reaction evidence="6">
        <text>guanosine(18) in tRNA + S-adenosyl-L-methionine = 2'-O-methylguanosine(18) in tRNA + S-adenosyl-L-homocysteine + H(+)</text>
        <dbReference type="Rhea" id="RHEA:20077"/>
        <dbReference type="Rhea" id="RHEA-COMP:10190"/>
        <dbReference type="Rhea" id="RHEA-COMP:10192"/>
        <dbReference type="ChEBI" id="CHEBI:15378"/>
        <dbReference type="ChEBI" id="CHEBI:57856"/>
        <dbReference type="ChEBI" id="CHEBI:59789"/>
        <dbReference type="ChEBI" id="CHEBI:74269"/>
        <dbReference type="ChEBI" id="CHEBI:74445"/>
        <dbReference type="EC" id="2.1.1.34"/>
    </reaction>
    <physiologicalReaction direction="left-to-right" evidence="6">
        <dbReference type="Rhea" id="RHEA:20078"/>
    </physiologicalReaction>
</comment>
<evidence type="ECO:0000256" key="6">
    <source>
        <dbReference type="ARBA" id="ARBA00093266"/>
    </source>
</evidence>
<evidence type="ECO:0000259" key="12">
    <source>
        <dbReference type="Pfam" id="PF25050"/>
    </source>
</evidence>
<dbReference type="InterPro" id="IPR045330">
    <property type="entry name" value="TRM3/TARBP1"/>
</dbReference>
<comment type="caution">
    <text evidence="13">The sequence shown here is derived from an EMBL/GenBank/DDBJ whole genome shotgun (WGS) entry which is preliminary data.</text>
</comment>
<keyword evidence="2 13" id="KW-0808">Transferase</keyword>
<evidence type="ECO:0000313" key="14">
    <source>
        <dbReference type="Proteomes" id="UP000093000"/>
    </source>
</evidence>
<accession>A0A1C7NSF6</accession>
<feature type="domain" description="TARBP1" evidence="12">
    <location>
        <begin position="281"/>
        <end position="409"/>
    </location>
</feature>
<dbReference type="InterPro" id="IPR016024">
    <property type="entry name" value="ARM-type_fold"/>
</dbReference>
<gene>
    <name evidence="13" type="primary">TARBP1</name>
    <name evidence="13" type="ORF">A0J61_01615</name>
</gene>
<feature type="domain" description="tRNA/rRNA methyltransferase SpoU type" evidence="11">
    <location>
        <begin position="1424"/>
        <end position="1566"/>
    </location>
</feature>
<evidence type="ECO:0000256" key="5">
    <source>
        <dbReference type="ARBA" id="ARBA00022990"/>
    </source>
</evidence>
<keyword evidence="4" id="KW-0694">RNA-binding</keyword>
<evidence type="ECO:0000313" key="13">
    <source>
        <dbReference type="EMBL" id="OBZ90334.1"/>
    </source>
</evidence>
<proteinExistence type="predicted"/>
<dbReference type="EMBL" id="LUGH01000053">
    <property type="protein sequence ID" value="OBZ90334.1"/>
    <property type="molecule type" value="Genomic_DNA"/>
</dbReference>
<dbReference type="SUPFAM" id="SSF75217">
    <property type="entry name" value="alpha/beta knot"/>
    <property type="match status" value="1"/>
</dbReference>
<dbReference type="PANTHER" id="PTHR12029:SF11">
    <property type="entry name" value="METHYLTRANSFERASE TARBP1-RELATED"/>
    <property type="match status" value="1"/>
</dbReference>
<dbReference type="PANTHER" id="PTHR12029">
    <property type="entry name" value="RNA METHYLTRANSFERASE"/>
    <property type="match status" value="1"/>
</dbReference>
<dbReference type="InterPro" id="IPR044748">
    <property type="entry name" value="Trm3/TARBP1_C"/>
</dbReference>
<evidence type="ECO:0000256" key="10">
    <source>
        <dbReference type="ARBA" id="ARBA00093656"/>
    </source>
</evidence>
<dbReference type="EC" id="2.1.1.34" evidence="8"/>
<dbReference type="GO" id="GO:0003723">
    <property type="term" value="F:RNA binding"/>
    <property type="evidence" value="ECO:0007669"/>
    <property type="project" value="UniProtKB-KW"/>
</dbReference>
<evidence type="ECO:0000256" key="1">
    <source>
        <dbReference type="ARBA" id="ARBA00022603"/>
    </source>
</evidence>
<dbReference type="Proteomes" id="UP000093000">
    <property type="component" value="Unassembled WGS sequence"/>
</dbReference>
<keyword evidence="1 13" id="KW-0489">Methyltransferase</keyword>
<evidence type="ECO:0000256" key="9">
    <source>
        <dbReference type="ARBA" id="ARBA00093636"/>
    </source>
</evidence>
<evidence type="ECO:0000256" key="2">
    <source>
        <dbReference type="ARBA" id="ARBA00022679"/>
    </source>
</evidence>
<dbReference type="InParanoid" id="A0A1C7NSF6"/>
<dbReference type="InterPro" id="IPR029026">
    <property type="entry name" value="tRNA_m1G_MTases_N"/>
</dbReference>
<dbReference type="Pfam" id="PF25050">
    <property type="entry name" value="TARBP1"/>
    <property type="match status" value="1"/>
</dbReference>
<protein>
    <recommendedName>
        <fullName evidence="9">tRNA (guanosine(18)-2'-O)-methyltransferase TARBP1</fullName>
        <ecNumber evidence="8">2.1.1.34</ecNumber>
    </recommendedName>
    <alternativeName>
        <fullName evidence="10">TAR RNA-binding protein 1</fullName>
    </alternativeName>
</protein>